<keyword evidence="4" id="KW-0418">Kinase</keyword>
<dbReference type="SMART" id="SM00220">
    <property type="entry name" value="S_TKc"/>
    <property type="match status" value="1"/>
</dbReference>
<dbReference type="EMBL" id="JAAVMX010000005">
    <property type="protein sequence ID" value="KAF4509001.1"/>
    <property type="molecule type" value="Genomic_DNA"/>
</dbReference>
<reference evidence="6 7" key="1">
    <citation type="journal article" date="2020" name="Genome Biol. Evol.">
        <title>A new high-quality draft genome assembly of the Chinese cordyceps Ophiocordyceps sinensis.</title>
        <authorList>
            <person name="Shu R."/>
            <person name="Zhang J."/>
            <person name="Meng Q."/>
            <person name="Zhang H."/>
            <person name="Zhou G."/>
            <person name="Li M."/>
            <person name="Wu P."/>
            <person name="Zhao Y."/>
            <person name="Chen C."/>
            <person name="Qin Q."/>
        </authorList>
    </citation>
    <scope>NUCLEOTIDE SEQUENCE [LARGE SCALE GENOMIC DNA]</scope>
    <source>
        <strain evidence="6 7">IOZ07</strain>
    </source>
</reference>
<dbReference type="InterPro" id="IPR011009">
    <property type="entry name" value="Kinase-like_dom_sf"/>
</dbReference>
<dbReference type="PROSITE" id="PS00107">
    <property type="entry name" value="PROTEIN_KINASE_ATP"/>
    <property type="match status" value="1"/>
</dbReference>
<organism evidence="6 7">
    <name type="scientific">Ophiocordyceps sinensis</name>
    <dbReference type="NCBI Taxonomy" id="72228"/>
    <lineage>
        <taxon>Eukaryota</taxon>
        <taxon>Fungi</taxon>
        <taxon>Dikarya</taxon>
        <taxon>Ascomycota</taxon>
        <taxon>Pezizomycotina</taxon>
        <taxon>Sordariomycetes</taxon>
        <taxon>Hypocreomycetidae</taxon>
        <taxon>Hypocreales</taxon>
        <taxon>Ophiocordycipitaceae</taxon>
        <taxon>Ophiocordyceps</taxon>
    </lineage>
</organism>
<keyword evidence="2 3" id="KW-0067">ATP-binding</keyword>
<keyword evidence="1 3" id="KW-0547">Nucleotide-binding</keyword>
<dbReference type="AlphaFoldDB" id="A0A8H4V618"/>
<dbReference type="InterPro" id="IPR008271">
    <property type="entry name" value="Ser/Thr_kinase_AS"/>
</dbReference>
<dbReference type="PROSITE" id="PS00108">
    <property type="entry name" value="PROTEIN_KINASE_ST"/>
    <property type="match status" value="1"/>
</dbReference>
<dbReference type="PANTHER" id="PTHR24361">
    <property type="entry name" value="MITOGEN-ACTIVATED KINASE KINASE KINASE"/>
    <property type="match status" value="1"/>
</dbReference>
<feature type="domain" description="Protein kinase" evidence="5">
    <location>
        <begin position="154"/>
        <end position="311"/>
    </location>
</feature>
<keyword evidence="4" id="KW-0808">Transferase</keyword>
<evidence type="ECO:0000256" key="2">
    <source>
        <dbReference type="ARBA" id="ARBA00022840"/>
    </source>
</evidence>
<sequence>MDDHDVFAILTASDKRNKASSAFNLPQNAKWFRRATGGVADKPTLDSREPTPADEELSAKHVASAGNRLVLTFDELLKSSVFDGVHFGTNPRSLALRVEFPNHHDADPRYINNLENIAKIIQEAIPAVDGLGLDSAPTTATPSQVQTPGQRSIYYKVKRIGQGGFGEVHKVIRVRDGEYFAAKTFQPPANKRKRDEAITELLSMIRREFNMMKDNPHPNVIQVVEFQEKPEPLIVMDYYPLGNFVDAGIVDENVCVTALGQLLDGLDHLHKNAVAHRDLKPENILVTREPFLKVDIRHPNTSDCPRAKKDG</sequence>
<name>A0A8H4V618_9HYPO</name>
<dbReference type="InterPro" id="IPR017441">
    <property type="entry name" value="Protein_kinase_ATP_BS"/>
</dbReference>
<gene>
    <name evidence="6" type="ORF">G6O67_005315</name>
</gene>
<evidence type="ECO:0000313" key="7">
    <source>
        <dbReference type="Proteomes" id="UP000557566"/>
    </source>
</evidence>
<dbReference type="Proteomes" id="UP000557566">
    <property type="component" value="Unassembled WGS sequence"/>
</dbReference>
<proteinExistence type="inferred from homology"/>
<comment type="caution">
    <text evidence="6">The sequence shown here is derived from an EMBL/GenBank/DDBJ whole genome shotgun (WGS) entry which is preliminary data.</text>
</comment>
<dbReference type="SUPFAM" id="SSF56112">
    <property type="entry name" value="Protein kinase-like (PK-like)"/>
    <property type="match status" value="1"/>
</dbReference>
<dbReference type="Gene3D" id="1.10.510.10">
    <property type="entry name" value="Transferase(Phosphotransferase) domain 1"/>
    <property type="match status" value="1"/>
</dbReference>
<evidence type="ECO:0000259" key="5">
    <source>
        <dbReference type="PROSITE" id="PS50011"/>
    </source>
</evidence>
<feature type="binding site" evidence="3">
    <location>
        <position position="183"/>
    </location>
    <ligand>
        <name>ATP</name>
        <dbReference type="ChEBI" id="CHEBI:30616"/>
    </ligand>
</feature>
<dbReference type="PROSITE" id="PS50011">
    <property type="entry name" value="PROTEIN_KINASE_DOM"/>
    <property type="match status" value="1"/>
</dbReference>
<evidence type="ECO:0000313" key="6">
    <source>
        <dbReference type="EMBL" id="KAF4509001.1"/>
    </source>
</evidence>
<dbReference type="GO" id="GO:0005524">
    <property type="term" value="F:ATP binding"/>
    <property type="evidence" value="ECO:0007669"/>
    <property type="project" value="UniProtKB-UniRule"/>
</dbReference>
<keyword evidence="7" id="KW-1185">Reference proteome</keyword>
<accession>A0A8H4V618</accession>
<keyword evidence="4" id="KW-0723">Serine/threonine-protein kinase</keyword>
<dbReference type="InterPro" id="IPR000719">
    <property type="entry name" value="Prot_kinase_dom"/>
</dbReference>
<evidence type="ECO:0000256" key="1">
    <source>
        <dbReference type="ARBA" id="ARBA00022741"/>
    </source>
</evidence>
<dbReference type="GO" id="GO:0005737">
    <property type="term" value="C:cytoplasm"/>
    <property type="evidence" value="ECO:0007669"/>
    <property type="project" value="TreeGrafter"/>
</dbReference>
<dbReference type="Pfam" id="PF00069">
    <property type="entry name" value="Pkinase"/>
    <property type="match status" value="1"/>
</dbReference>
<evidence type="ECO:0000256" key="3">
    <source>
        <dbReference type="PROSITE-ProRule" id="PRU10141"/>
    </source>
</evidence>
<protein>
    <recommendedName>
        <fullName evidence="5">Protein kinase domain-containing protein</fullName>
    </recommendedName>
</protein>
<dbReference type="CDD" id="cd00180">
    <property type="entry name" value="PKc"/>
    <property type="match status" value="1"/>
</dbReference>
<dbReference type="OrthoDB" id="5140387at2759"/>
<evidence type="ECO:0000256" key="4">
    <source>
        <dbReference type="RuleBase" id="RU000304"/>
    </source>
</evidence>
<comment type="similarity">
    <text evidence="4">Belongs to the protein kinase superfamily.</text>
</comment>
<dbReference type="GO" id="GO:0004674">
    <property type="term" value="F:protein serine/threonine kinase activity"/>
    <property type="evidence" value="ECO:0007669"/>
    <property type="project" value="UniProtKB-KW"/>
</dbReference>
<dbReference type="InterPro" id="IPR053235">
    <property type="entry name" value="Ser_Thr_kinase"/>
</dbReference>